<evidence type="ECO:0008006" key="3">
    <source>
        <dbReference type="Google" id="ProtNLM"/>
    </source>
</evidence>
<name>A0A6J4LGR2_9BACT</name>
<sequence>MRISALLIAALALAAAPVRAQEGAPLPPEVARRITAVLNAPGTDRRSGDAGVPAGDSVAGSLAVVDGDLALAGRVAGDVVVVNGGLELGPGARVGGQVIVVGGRVRVDAAAQVAGRVVAFPAAVPYCRLGTYIDL</sequence>
<reference evidence="2" key="1">
    <citation type="submission" date="2020-02" db="EMBL/GenBank/DDBJ databases">
        <authorList>
            <person name="Meier V. D."/>
        </authorList>
    </citation>
    <scope>NUCLEOTIDE SEQUENCE</scope>
    <source>
        <strain evidence="2">AVDCRST_MAG89</strain>
    </source>
</reference>
<evidence type="ECO:0000256" key="1">
    <source>
        <dbReference type="SAM" id="SignalP"/>
    </source>
</evidence>
<organism evidence="2">
    <name type="scientific">uncultured Gemmatimonadota bacterium</name>
    <dbReference type="NCBI Taxonomy" id="203437"/>
    <lineage>
        <taxon>Bacteria</taxon>
        <taxon>Pseudomonadati</taxon>
        <taxon>Gemmatimonadota</taxon>
        <taxon>environmental samples</taxon>
    </lineage>
</organism>
<proteinExistence type="predicted"/>
<feature type="chain" id="PRO_5026994863" description="Polymer-forming cytoskeletal protein" evidence="1">
    <location>
        <begin position="21"/>
        <end position="135"/>
    </location>
</feature>
<keyword evidence="1" id="KW-0732">Signal</keyword>
<protein>
    <recommendedName>
        <fullName evidence="3">Polymer-forming cytoskeletal protein</fullName>
    </recommendedName>
</protein>
<dbReference type="EMBL" id="CADCTV010000449">
    <property type="protein sequence ID" value="CAA9331156.1"/>
    <property type="molecule type" value="Genomic_DNA"/>
</dbReference>
<feature type="non-terminal residue" evidence="2">
    <location>
        <position position="135"/>
    </location>
</feature>
<gene>
    <name evidence="2" type="ORF">AVDCRST_MAG89-2132</name>
</gene>
<dbReference type="AlphaFoldDB" id="A0A6J4LGR2"/>
<evidence type="ECO:0000313" key="2">
    <source>
        <dbReference type="EMBL" id="CAA9331156.1"/>
    </source>
</evidence>
<feature type="signal peptide" evidence="1">
    <location>
        <begin position="1"/>
        <end position="20"/>
    </location>
</feature>
<accession>A0A6J4LGR2</accession>